<dbReference type="RefSeq" id="WP_009578006.1">
    <property type="nucleotide sequence ID" value="NZ_AMZN01000006.1"/>
</dbReference>
<dbReference type="Pfam" id="PF13424">
    <property type="entry name" value="TPR_12"/>
    <property type="match status" value="2"/>
</dbReference>
<evidence type="ECO:0000256" key="2">
    <source>
        <dbReference type="ARBA" id="ARBA00022803"/>
    </source>
</evidence>
<evidence type="ECO:0000259" key="4">
    <source>
        <dbReference type="Pfam" id="PF12770"/>
    </source>
</evidence>
<dbReference type="SUPFAM" id="SSF48452">
    <property type="entry name" value="TPR-like"/>
    <property type="match status" value="4"/>
</dbReference>
<dbReference type="SMART" id="SM00028">
    <property type="entry name" value="TPR"/>
    <property type="match status" value="11"/>
</dbReference>
<dbReference type="InterPro" id="IPR024983">
    <property type="entry name" value="CHAT_dom"/>
</dbReference>
<dbReference type="Proteomes" id="UP000011135">
    <property type="component" value="Unassembled WGS sequence"/>
</dbReference>
<organism evidence="5 6">
    <name type="scientific">Fulvivirga imtechensis AK7</name>
    <dbReference type="NCBI Taxonomy" id="1237149"/>
    <lineage>
        <taxon>Bacteria</taxon>
        <taxon>Pseudomonadati</taxon>
        <taxon>Bacteroidota</taxon>
        <taxon>Cytophagia</taxon>
        <taxon>Cytophagales</taxon>
        <taxon>Fulvivirgaceae</taxon>
        <taxon>Fulvivirga</taxon>
    </lineage>
</organism>
<evidence type="ECO:0000256" key="3">
    <source>
        <dbReference type="PROSITE-ProRule" id="PRU00339"/>
    </source>
</evidence>
<gene>
    <name evidence="5" type="ORF">C900_04277</name>
</gene>
<keyword evidence="2 3" id="KW-0802">TPR repeat</keyword>
<dbReference type="STRING" id="1237149.C900_04277"/>
<comment type="caution">
    <text evidence="5">The sequence shown here is derived from an EMBL/GenBank/DDBJ whole genome shotgun (WGS) entry which is preliminary data.</text>
</comment>
<evidence type="ECO:0000256" key="1">
    <source>
        <dbReference type="ARBA" id="ARBA00022737"/>
    </source>
</evidence>
<dbReference type="eggNOG" id="COG0457">
    <property type="taxonomic scope" value="Bacteria"/>
</dbReference>
<feature type="domain" description="CHAT" evidence="4">
    <location>
        <begin position="973"/>
        <end position="1297"/>
    </location>
</feature>
<dbReference type="PANTHER" id="PTHR45641:SF19">
    <property type="entry name" value="NEPHROCYSTIN-3"/>
    <property type="match status" value="1"/>
</dbReference>
<feature type="repeat" description="TPR" evidence="3">
    <location>
        <begin position="642"/>
        <end position="675"/>
    </location>
</feature>
<proteinExistence type="predicted"/>
<keyword evidence="1" id="KW-0677">Repeat</keyword>
<accession>L8JXA7</accession>
<protein>
    <recommendedName>
        <fullName evidence="4">CHAT domain-containing protein</fullName>
    </recommendedName>
</protein>
<keyword evidence="6" id="KW-1185">Reference proteome</keyword>
<feature type="repeat" description="TPR" evidence="3">
    <location>
        <begin position="562"/>
        <end position="595"/>
    </location>
</feature>
<dbReference type="PANTHER" id="PTHR45641">
    <property type="entry name" value="TETRATRICOPEPTIDE REPEAT PROTEIN (AFU_ORTHOLOGUE AFUA_6G03870)"/>
    <property type="match status" value="1"/>
</dbReference>
<evidence type="ECO:0000313" key="5">
    <source>
        <dbReference type="EMBL" id="ELR73425.1"/>
    </source>
</evidence>
<dbReference type="InterPro" id="IPR019734">
    <property type="entry name" value="TPR_rpt"/>
</dbReference>
<dbReference type="InterPro" id="IPR011990">
    <property type="entry name" value="TPR-like_helical_dom_sf"/>
</dbReference>
<reference evidence="5 6" key="1">
    <citation type="submission" date="2012-12" db="EMBL/GenBank/DDBJ databases">
        <title>Genome assembly of Fulvivirga imtechensis AK7.</title>
        <authorList>
            <person name="Nupur N."/>
            <person name="Khatri I."/>
            <person name="Kumar R."/>
            <person name="Subramanian S."/>
            <person name="Pinnaka A."/>
        </authorList>
    </citation>
    <scope>NUCLEOTIDE SEQUENCE [LARGE SCALE GENOMIC DNA]</scope>
    <source>
        <strain evidence="5 6">AK7</strain>
    </source>
</reference>
<name>L8JXA7_9BACT</name>
<evidence type="ECO:0000313" key="6">
    <source>
        <dbReference type="Proteomes" id="UP000011135"/>
    </source>
</evidence>
<dbReference type="EMBL" id="AMZN01000006">
    <property type="protein sequence ID" value="ELR73425.1"/>
    <property type="molecule type" value="Genomic_DNA"/>
</dbReference>
<dbReference type="PROSITE" id="PS50005">
    <property type="entry name" value="TPR"/>
    <property type="match status" value="3"/>
</dbReference>
<sequence>MIQQAGIPDFLNYTFRFFSEALLSLCFDLKVSIAISLLGFTSQTLYSQNWQSTYNEAVEAFQQEAYELALQKAQKALPLSAQNGLKAEAYSHQILTATLQQLNHFEGAIEYCNREAELFAEIEGRESHHFMEALEKQIFFCEKSGAIQQALQNYSHLAEIKKSVYSEDSYQYLANEVFWAQLLSMVDGGEVYAIKKLKTALPMLQQYPEGGEDHLHGLFTLGYLEWSNGRASDAMQTLSTFRATLENNNLTDWPEYAQAVNILTQLTQEASIHYTEASVGNHAQILNQLLKTGLEQMTAGQHEEAIHSFATGAKIAETNNIVSNTSFSLYFNGAEQQIRLKKPEEALRYWEKANVAAAKLYRDISREQAYMALQKGDIARLVHDLPEAEKYYKKCLDISFQLSVNVASSIFKDILSRWMNLYRFQPGIDLLNKYLRHPEITDADPEIFNSILLLGYECFIQTGRFNEGLSLHTTLKQHFPGQMKHARIALMLSRLYLSLGDYKAAEEAMDHIVNDTNLVVKAESHLQMAKIKQVTTDYGASESHYRSAIKAFSEAKNPVALADAQNSLSTFYITLGNYKEAEKNYRELLKTTDNTTRFYADVAQNLASVYQLTGNYSMALRLLEKVLEIDEATIGRDDPKYAISLQNLAAVYHKTGHLEKALILYEEALSIDKKHYGTQHPSYANKLNNIAIIYQDTDQDEKALALLKEAMGIRKLKLGVKHPDYAHSLYNLAVLYQKLGNSNAAILFFEEMKNIYLNQISEVFPALSEHEKTAFYQKIALPVKAYLDFAIHRSIADPAGTAALLDFRLATKAILLNATSKVRHQILNSGNYELIETFNQWIRLKDRLARIYASSDESLVQYELEILERQANLLEKSLSISSSEFAGTFEHSQTSWRDVQSTLKDGEAALEIIRLKLNTKNDSIVYAGLLVKPMGNYPELILWKNGEELEGREFRRYLNCINFFVDNSASFEKYWQPVDARLNGIHTLYVSPDGVFNKINLNTLHNDRQNKYIIDKLSIHLISSLKQLTEKKQSTTPTALTASLFGYPSYRSQTAGELESGDIRIARKRSIIVQGQLQPATGFDELPGTKDEVEKIANLLTTYGWQCNIYMRDQADEFRIKKTKNPTILHIATHGFFKSEFETEPGHGKQEEPNTNPLMLSGLLLANSETNALLKMNGKNLPLSEEDGILTAYEAMNLALDKTELVVLSACETGTGKVKNGEGVYGFQRSFLVAGAQTVIMSLWKVEDAVTQELMVEFYKQWLGGKDKIAAFRDTQLVLKEKYDTPYNWGAFVMIGN</sequence>
<dbReference type="Pfam" id="PF13374">
    <property type="entry name" value="TPR_10"/>
    <property type="match status" value="1"/>
</dbReference>
<feature type="repeat" description="TPR" evidence="3">
    <location>
        <begin position="600"/>
        <end position="633"/>
    </location>
</feature>
<dbReference type="Pfam" id="PF12770">
    <property type="entry name" value="CHAT"/>
    <property type="match status" value="1"/>
</dbReference>
<dbReference type="eggNOG" id="COG4995">
    <property type="taxonomic scope" value="Bacteria"/>
</dbReference>
<dbReference type="Gene3D" id="1.25.40.10">
    <property type="entry name" value="Tetratricopeptide repeat domain"/>
    <property type="match status" value="4"/>
</dbReference>
<dbReference type="Pfam" id="PF13181">
    <property type="entry name" value="TPR_8"/>
    <property type="match status" value="1"/>
</dbReference>